<evidence type="ECO:0000256" key="2">
    <source>
        <dbReference type="ARBA" id="ARBA00022679"/>
    </source>
</evidence>
<keyword evidence="4" id="KW-0548">Nucleotidyltransferase</keyword>
<evidence type="ECO:0000256" key="8">
    <source>
        <dbReference type="RuleBase" id="RU003953"/>
    </source>
</evidence>
<dbReference type="InterPro" id="IPR043519">
    <property type="entry name" value="NT_sf"/>
</dbReference>
<dbReference type="InterPro" id="IPR006674">
    <property type="entry name" value="HD_domain"/>
</dbReference>
<keyword evidence="6" id="KW-0547">Nucleotide-binding</keyword>
<dbReference type="Gene3D" id="1.10.3090.10">
    <property type="entry name" value="cca-adding enzyme, domain 2"/>
    <property type="match status" value="1"/>
</dbReference>
<evidence type="ECO:0000256" key="5">
    <source>
        <dbReference type="ARBA" id="ARBA00022723"/>
    </source>
</evidence>
<evidence type="ECO:0000256" key="3">
    <source>
        <dbReference type="ARBA" id="ARBA00022694"/>
    </source>
</evidence>
<dbReference type="CDD" id="cd05398">
    <property type="entry name" value="NT_ClassII-CCAase"/>
    <property type="match status" value="1"/>
</dbReference>
<dbReference type="EMBL" id="JAWJZB010000009">
    <property type="protein sequence ID" value="MDV5088861.1"/>
    <property type="molecule type" value="Genomic_DNA"/>
</dbReference>
<keyword evidence="7" id="KW-0460">Magnesium</keyword>
<evidence type="ECO:0000256" key="7">
    <source>
        <dbReference type="ARBA" id="ARBA00022842"/>
    </source>
</evidence>
<dbReference type="InterPro" id="IPR032828">
    <property type="entry name" value="PolyA_RNA-bd"/>
</dbReference>
<accession>A0ABU3ZAW1</accession>
<keyword evidence="3" id="KW-0819">tRNA processing</keyword>
<proteinExistence type="inferred from homology"/>
<comment type="caution">
    <text evidence="12">The sequence shown here is derived from an EMBL/GenBank/DDBJ whole genome shotgun (WGS) entry which is preliminary data.</text>
</comment>
<dbReference type="InterPro" id="IPR050264">
    <property type="entry name" value="Bact_CCA-adding_enz_type3_sf"/>
</dbReference>
<gene>
    <name evidence="12" type="ORF">RVY80_08475</name>
</gene>
<evidence type="ECO:0000313" key="12">
    <source>
        <dbReference type="EMBL" id="MDV5088861.1"/>
    </source>
</evidence>
<evidence type="ECO:0000259" key="10">
    <source>
        <dbReference type="Pfam" id="PF01966"/>
    </source>
</evidence>
<protein>
    <submittedName>
        <fullName evidence="12">CCA tRNA nucleotidyltransferase</fullName>
    </submittedName>
</protein>
<keyword evidence="13" id="KW-1185">Reference proteome</keyword>
<evidence type="ECO:0000259" key="11">
    <source>
        <dbReference type="Pfam" id="PF12627"/>
    </source>
</evidence>
<dbReference type="Gene3D" id="3.30.460.10">
    <property type="entry name" value="Beta Polymerase, domain 2"/>
    <property type="match status" value="1"/>
</dbReference>
<dbReference type="InterPro" id="IPR003607">
    <property type="entry name" value="HD/PDEase_dom"/>
</dbReference>
<feature type="domain" description="tRNA nucleotidyltransferase/poly(A) polymerase RNA and SrmB- binding" evidence="11">
    <location>
        <begin position="171"/>
        <end position="223"/>
    </location>
</feature>
<evidence type="ECO:0000256" key="4">
    <source>
        <dbReference type="ARBA" id="ARBA00022695"/>
    </source>
</evidence>
<dbReference type="CDD" id="cd00077">
    <property type="entry name" value="HDc"/>
    <property type="match status" value="1"/>
</dbReference>
<dbReference type="Proteomes" id="UP001272515">
    <property type="component" value="Unassembled WGS sequence"/>
</dbReference>
<keyword evidence="8" id="KW-0694">RNA-binding</keyword>
<organism evidence="12 13">
    <name type="scientific">Veillonella absiana</name>
    <dbReference type="NCBI Taxonomy" id="3079305"/>
    <lineage>
        <taxon>Bacteria</taxon>
        <taxon>Bacillati</taxon>
        <taxon>Bacillota</taxon>
        <taxon>Negativicutes</taxon>
        <taxon>Veillonellales</taxon>
        <taxon>Veillonellaceae</taxon>
        <taxon>Veillonella</taxon>
    </lineage>
</organism>
<dbReference type="SUPFAM" id="SSF81891">
    <property type="entry name" value="Poly A polymerase C-terminal region-like"/>
    <property type="match status" value="1"/>
</dbReference>
<keyword evidence="5" id="KW-0479">Metal-binding</keyword>
<evidence type="ECO:0000259" key="9">
    <source>
        <dbReference type="Pfam" id="PF01743"/>
    </source>
</evidence>
<dbReference type="Pfam" id="PF12627">
    <property type="entry name" value="PolyA_pol_RNAbd"/>
    <property type="match status" value="1"/>
</dbReference>
<keyword evidence="2 8" id="KW-0808">Transferase</keyword>
<dbReference type="PANTHER" id="PTHR46173:SF1">
    <property type="entry name" value="CCA TRNA NUCLEOTIDYLTRANSFERASE 1, MITOCHONDRIAL"/>
    <property type="match status" value="1"/>
</dbReference>
<comment type="cofactor">
    <cofactor evidence="1">
        <name>Mg(2+)</name>
        <dbReference type="ChEBI" id="CHEBI:18420"/>
    </cofactor>
</comment>
<dbReference type="Pfam" id="PF01743">
    <property type="entry name" value="PolyA_pol"/>
    <property type="match status" value="1"/>
</dbReference>
<evidence type="ECO:0000256" key="6">
    <source>
        <dbReference type="ARBA" id="ARBA00022741"/>
    </source>
</evidence>
<sequence>MDGAKQILSYLLDAGYEAYIVGGAVRDILMHIEPHDFDIVTSAHPEQVIAVLESHNISTPGMVGKSFGVVIASLLGKSYEIATYRKETYGEDSHRPDTIVYASTLAEDVLRRDFTVNGLAMDVDGNVIDLVDGCHDIKHKILRTIGNPQHRFQEDALRLFRACRFVAKLDFLPHKDLLEAMPSAFHRVEGLSLERVRQELDQLMVEPAVAKGLDILVQSRLAECSCRAIRHGKVEQIPILPELYHLVNLPQEKAFHTFDGWYHTLAVVAHTEPDLTLRWGALLHDVAKGMPTIREIINGRLTDRGHDTMGADMSRELLTRLEYSKSFVDRVVWIVRNHMRFHYFVTHNEADAVKWARQEARSGAFRYAANLTEAWQQLAQVCAADVMGCGKPHASTDGTLAFGDCMVDISNHMPIHTSDLNYDKRLLTLVAPNVGEMLKLLLAQVQEGRIENNPDALLIAAERRLQRLLKKKK</sequence>
<evidence type="ECO:0000256" key="1">
    <source>
        <dbReference type="ARBA" id="ARBA00001946"/>
    </source>
</evidence>
<dbReference type="InterPro" id="IPR002646">
    <property type="entry name" value="PolA_pol_head_dom"/>
</dbReference>
<dbReference type="RefSeq" id="WP_310746170.1">
    <property type="nucleotide sequence ID" value="NZ_JAWJZA010000018.1"/>
</dbReference>
<dbReference type="SUPFAM" id="SSF81301">
    <property type="entry name" value="Nucleotidyltransferase"/>
    <property type="match status" value="1"/>
</dbReference>
<dbReference type="Pfam" id="PF01966">
    <property type="entry name" value="HD"/>
    <property type="match status" value="1"/>
</dbReference>
<dbReference type="PANTHER" id="PTHR46173">
    <property type="entry name" value="CCA TRNA NUCLEOTIDYLTRANSFERASE 1, MITOCHONDRIAL"/>
    <property type="match status" value="1"/>
</dbReference>
<evidence type="ECO:0000313" key="13">
    <source>
        <dbReference type="Proteomes" id="UP001272515"/>
    </source>
</evidence>
<name>A0ABU3ZAW1_9FIRM</name>
<feature type="domain" description="Poly A polymerase head" evidence="9">
    <location>
        <begin position="18"/>
        <end position="143"/>
    </location>
</feature>
<feature type="domain" description="HD" evidence="10">
    <location>
        <begin position="269"/>
        <end position="342"/>
    </location>
</feature>
<comment type="similarity">
    <text evidence="8">Belongs to the tRNA nucleotidyltransferase/poly(A) polymerase family.</text>
</comment>
<reference evidence="12 13" key="1">
    <citation type="submission" date="2023-10" db="EMBL/GenBank/DDBJ databases">
        <title>Veillonella sp. nov., isolated from a pig farm feces dump.</title>
        <authorList>
            <person name="Chang Y.-H."/>
        </authorList>
    </citation>
    <scope>NUCLEOTIDE SEQUENCE [LARGE SCALE GENOMIC DNA]</scope>
    <source>
        <strain evidence="12 13">YH-vei2233</strain>
    </source>
</reference>